<dbReference type="EMBL" id="GL349449">
    <property type="protein sequence ID" value="KNC47981.1"/>
    <property type="molecule type" value="Genomic_DNA"/>
</dbReference>
<dbReference type="PANTHER" id="PTHR12629:SF0">
    <property type="entry name" value="DIPHOSPHOINOSITOL-POLYPHOSPHATE DIPHOSPHATASE"/>
    <property type="match status" value="1"/>
</dbReference>
<dbReference type="Proteomes" id="UP000054408">
    <property type="component" value="Unassembled WGS sequence"/>
</dbReference>
<evidence type="ECO:0000256" key="2">
    <source>
        <dbReference type="ARBA" id="ARBA00022801"/>
    </source>
</evidence>
<dbReference type="eggNOG" id="KOG2839">
    <property type="taxonomic scope" value="Eukaryota"/>
</dbReference>
<protein>
    <submittedName>
        <fullName evidence="6">Nudix hydrolase 21</fullName>
    </submittedName>
</protein>
<dbReference type="GO" id="GO:0005737">
    <property type="term" value="C:cytoplasm"/>
    <property type="evidence" value="ECO:0007669"/>
    <property type="project" value="TreeGrafter"/>
</dbReference>
<dbReference type="GO" id="GO:0046872">
    <property type="term" value="F:metal ion binding"/>
    <property type="evidence" value="ECO:0007669"/>
    <property type="project" value="UniProtKB-KW"/>
</dbReference>
<dbReference type="GO" id="GO:0005634">
    <property type="term" value="C:nucleus"/>
    <property type="evidence" value="ECO:0007669"/>
    <property type="project" value="TreeGrafter"/>
</dbReference>
<evidence type="ECO:0000313" key="6">
    <source>
        <dbReference type="EMBL" id="KNC47981.1"/>
    </source>
</evidence>
<dbReference type="Gene3D" id="3.90.79.10">
    <property type="entry name" value="Nucleoside Triphosphate Pyrophosphohydrolase"/>
    <property type="match status" value="1"/>
</dbReference>
<sequence>MSLRKAKSGCVPIKVTKKGNVKVMLVSSSKSGKNWVLPKGTVEAGETAEEAAVRETREEAGVEGEIIDSLGSVYFAKKDAEIEFFVLLTTNQLKKKKWEERKARERTWNSLEETQSMVTDGNAKDYVVEVVRRLGIWLRDNAASLPEGPSIAGKKAKAGASAVPADDPDWGDDNDDADAAAPSTA</sequence>
<dbReference type="SUPFAM" id="SSF55811">
    <property type="entry name" value="Nudix"/>
    <property type="match status" value="1"/>
</dbReference>
<evidence type="ECO:0000256" key="4">
    <source>
        <dbReference type="SAM" id="MobiDB-lite"/>
    </source>
</evidence>
<dbReference type="PROSITE" id="PS00893">
    <property type="entry name" value="NUDIX_BOX"/>
    <property type="match status" value="1"/>
</dbReference>
<comment type="similarity">
    <text evidence="3">Belongs to the Nudix hydrolase family.</text>
</comment>
<dbReference type="AlphaFoldDB" id="A0A0L0D7B2"/>
<dbReference type="InterPro" id="IPR015797">
    <property type="entry name" value="NUDIX_hydrolase-like_dom_sf"/>
</dbReference>
<proteinExistence type="inferred from homology"/>
<evidence type="ECO:0000256" key="1">
    <source>
        <dbReference type="ARBA" id="ARBA00022723"/>
    </source>
</evidence>
<evidence type="ECO:0000313" key="7">
    <source>
        <dbReference type="Proteomes" id="UP000054408"/>
    </source>
</evidence>
<dbReference type="GO" id="GO:0016787">
    <property type="term" value="F:hydrolase activity"/>
    <property type="evidence" value="ECO:0007669"/>
    <property type="project" value="UniProtKB-KW"/>
</dbReference>
<dbReference type="PRINTS" id="PR00502">
    <property type="entry name" value="NUDIXFAMILY"/>
</dbReference>
<gene>
    <name evidence="6" type="ORF">AMSG_04216</name>
</gene>
<name>A0A0L0D7B2_THETB</name>
<feature type="compositionally biased region" description="Acidic residues" evidence="4">
    <location>
        <begin position="166"/>
        <end position="178"/>
    </location>
</feature>
<reference evidence="6 7" key="1">
    <citation type="submission" date="2010-05" db="EMBL/GenBank/DDBJ databases">
        <title>The Genome Sequence of Thecamonas trahens ATCC 50062.</title>
        <authorList>
            <consortium name="The Broad Institute Genome Sequencing Platform"/>
            <person name="Russ C."/>
            <person name="Cuomo C."/>
            <person name="Shea T."/>
            <person name="Young S.K."/>
            <person name="Zeng Q."/>
            <person name="Koehrsen M."/>
            <person name="Haas B."/>
            <person name="Borodovsky M."/>
            <person name="Guigo R."/>
            <person name="Alvarado L."/>
            <person name="Berlin A."/>
            <person name="Bochicchio J."/>
            <person name="Borenstein D."/>
            <person name="Chapman S."/>
            <person name="Chen Z."/>
            <person name="Freedman E."/>
            <person name="Gellesch M."/>
            <person name="Goldberg J."/>
            <person name="Griggs A."/>
            <person name="Gujja S."/>
            <person name="Heilman E."/>
            <person name="Heiman D."/>
            <person name="Hepburn T."/>
            <person name="Howarth C."/>
            <person name="Jen D."/>
            <person name="Larson L."/>
            <person name="Mehta T."/>
            <person name="Park D."/>
            <person name="Pearson M."/>
            <person name="Roberts A."/>
            <person name="Saif S."/>
            <person name="Shenoy N."/>
            <person name="Sisk P."/>
            <person name="Stolte C."/>
            <person name="Sykes S."/>
            <person name="Thomson T."/>
            <person name="Walk T."/>
            <person name="White J."/>
            <person name="Yandava C."/>
            <person name="Burger G."/>
            <person name="Gray M.W."/>
            <person name="Holland P.W.H."/>
            <person name="King N."/>
            <person name="Lang F.B.F."/>
            <person name="Roger A.J."/>
            <person name="Ruiz-Trillo I."/>
            <person name="Lander E."/>
            <person name="Nusbaum C."/>
        </authorList>
    </citation>
    <scope>NUCLEOTIDE SEQUENCE [LARGE SCALE GENOMIC DNA]</scope>
    <source>
        <strain evidence="6 7">ATCC 50062</strain>
    </source>
</reference>
<dbReference type="PANTHER" id="PTHR12629">
    <property type="entry name" value="DIPHOSPHOINOSITOL POLYPHOSPHATE PHOSPHOHYDROLASE"/>
    <property type="match status" value="1"/>
</dbReference>
<dbReference type="InterPro" id="IPR000086">
    <property type="entry name" value="NUDIX_hydrolase_dom"/>
</dbReference>
<keyword evidence="7" id="KW-1185">Reference proteome</keyword>
<feature type="region of interest" description="Disordered" evidence="4">
    <location>
        <begin position="143"/>
        <end position="185"/>
    </location>
</feature>
<feature type="compositionally biased region" description="Low complexity" evidence="4">
    <location>
        <begin position="148"/>
        <end position="165"/>
    </location>
</feature>
<dbReference type="Pfam" id="PF00293">
    <property type="entry name" value="NUDIX"/>
    <property type="match status" value="1"/>
</dbReference>
<organism evidence="6 7">
    <name type="scientific">Thecamonas trahens ATCC 50062</name>
    <dbReference type="NCBI Taxonomy" id="461836"/>
    <lineage>
        <taxon>Eukaryota</taxon>
        <taxon>Apusozoa</taxon>
        <taxon>Apusomonadida</taxon>
        <taxon>Apusomonadidae</taxon>
        <taxon>Thecamonas</taxon>
    </lineage>
</organism>
<dbReference type="GeneID" id="25563769"/>
<dbReference type="InterPro" id="IPR020084">
    <property type="entry name" value="NUDIX_hydrolase_CS"/>
</dbReference>
<dbReference type="RefSeq" id="XP_013758998.1">
    <property type="nucleotide sequence ID" value="XM_013903544.1"/>
</dbReference>
<feature type="domain" description="Nudix hydrolase" evidence="5">
    <location>
        <begin position="3"/>
        <end position="131"/>
    </location>
</feature>
<evidence type="ECO:0000256" key="3">
    <source>
        <dbReference type="RuleBase" id="RU003476"/>
    </source>
</evidence>
<keyword evidence="1" id="KW-0479">Metal-binding</keyword>
<evidence type="ECO:0000259" key="5">
    <source>
        <dbReference type="PROSITE" id="PS51462"/>
    </source>
</evidence>
<dbReference type="STRING" id="461836.A0A0L0D7B2"/>
<accession>A0A0L0D7B2</accession>
<keyword evidence="2 3" id="KW-0378">Hydrolase</keyword>
<dbReference type="InterPro" id="IPR020476">
    <property type="entry name" value="Nudix_hydrolase"/>
</dbReference>
<dbReference type="PROSITE" id="PS51462">
    <property type="entry name" value="NUDIX"/>
    <property type="match status" value="1"/>
</dbReference>